<evidence type="ECO:0000313" key="1">
    <source>
        <dbReference type="EMBL" id="JAD93746.1"/>
    </source>
</evidence>
<name>A0A0A9E136_ARUDO</name>
<reference evidence="1" key="2">
    <citation type="journal article" date="2015" name="Data Brief">
        <title>Shoot transcriptome of the giant reed, Arundo donax.</title>
        <authorList>
            <person name="Barrero R.A."/>
            <person name="Guerrero F.D."/>
            <person name="Moolhuijzen P."/>
            <person name="Goolsby J.A."/>
            <person name="Tidwell J."/>
            <person name="Bellgard S.E."/>
            <person name="Bellgard M.I."/>
        </authorList>
    </citation>
    <scope>NUCLEOTIDE SEQUENCE</scope>
    <source>
        <tissue evidence="1">Shoot tissue taken approximately 20 cm above the soil surface</tissue>
    </source>
</reference>
<accession>A0A0A9E136</accession>
<dbReference type="EMBL" id="GBRH01204149">
    <property type="protein sequence ID" value="JAD93746.1"/>
    <property type="molecule type" value="Transcribed_RNA"/>
</dbReference>
<proteinExistence type="predicted"/>
<protein>
    <submittedName>
        <fullName evidence="1">Uncharacterized protein</fullName>
    </submittedName>
</protein>
<dbReference type="AlphaFoldDB" id="A0A0A9E136"/>
<organism evidence="1">
    <name type="scientific">Arundo donax</name>
    <name type="common">Giant reed</name>
    <name type="synonym">Donax arundinaceus</name>
    <dbReference type="NCBI Taxonomy" id="35708"/>
    <lineage>
        <taxon>Eukaryota</taxon>
        <taxon>Viridiplantae</taxon>
        <taxon>Streptophyta</taxon>
        <taxon>Embryophyta</taxon>
        <taxon>Tracheophyta</taxon>
        <taxon>Spermatophyta</taxon>
        <taxon>Magnoliopsida</taxon>
        <taxon>Liliopsida</taxon>
        <taxon>Poales</taxon>
        <taxon>Poaceae</taxon>
        <taxon>PACMAD clade</taxon>
        <taxon>Arundinoideae</taxon>
        <taxon>Arundineae</taxon>
        <taxon>Arundo</taxon>
    </lineage>
</organism>
<sequence>MKDGQLQEETTVYVWKRKKLSQGHQPEDTCADHCWIETWKASLSLMLGRNWSFA</sequence>
<reference evidence="1" key="1">
    <citation type="submission" date="2014-09" db="EMBL/GenBank/DDBJ databases">
        <authorList>
            <person name="Magalhaes I.L.F."/>
            <person name="Oliveira U."/>
            <person name="Santos F.R."/>
            <person name="Vidigal T.H.D.A."/>
            <person name="Brescovit A.D."/>
            <person name="Santos A.J."/>
        </authorList>
    </citation>
    <scope>NUCLEOTIDE SEQUENCE</scope>
    <source>
        <tissue evidence="1">Shoot tissue taken approximately 20 cm above the soil surface</tissue>
    </source>
</reference>